<organism evidence="2 3">
    <name type="scientific">Fistulifera solaris</name>
    <name type="common">Oleaginous diatom</name>
    <dbReference type="NCBI Taxonomy" id="1519565"/>
    <lineage>
        <taxon>Eukaryota</taxon>
        <taxon>Sar</taxon>
        <taxon>Stramenopiles</taxon>
        <taxon>Ochrophyta</taxon>
        <taxon>Bacillariophyta</taxon>
        <taxon>Bacillariophyceae</taxon>
        <taxon>Bacillariophycidae</taxon>
        <taxon>Naviculales</taxon>
        <taxon>Naviculaceae</taxon>
        <taxon>Fistulifera</taxon>
    </lineage>
</organism>
<reference evidence="2 3" key="1">
    <citation type="journal article" date="2015" name="Plant Cell">
        <title>Oil accumulation by the oleaginous diatom Fistulifera solaris as revealed by the genome and transcriptome.</title>
        <authorList>
            <person name="Tanaka T."/>
            <person name="Maeda Y."/>
            <person name="Veluchamy A."/>
            <person name="Tanaka M."/>
            <person name="Abida H."/>
            <person name="Marechal E."/>
            <person name="Bowler C."/>
            <person name="Muto M."/>
            <person name="Sunaga Y."/>
            <person name="Tanaka M."/>
            <person name="Yoshino T."/>
            <person name="Taniguchi T."/>
            <person name="Fukuda Y."/>
            <person name="Nemoto M."/>
            <person name="Matsumoto M."/>
            <person name="Wong P.S."/>
            <person name="Aburatani S."/>
            <person name="Fujibuchi W."/>
        </authorList>
    </citation>
    <scope>NUCLEOTIDE SEQUENCE [LARGE SCALE GENOMIC DNA]</scope>
    <source>
        <strain evidence="2 3">JPCC DA0580</strain>
    </source>
</reference>
<comment type="caution">
    <text evidence="2">The sequence shown here is derived from an EMBL/GenBank/DDBJ whole genome shotgun (WGS) entry which is preliminary data.</text>
</comment>
<evidence type="ECO:0000313" key="2">
    <source>
        <dbReference type="EMBL" id="GAX09595.1"/>
    </source>
</evidence>
<dbReference type="AlphaFoldDB" id="A0A1Z5J6G6"/>
<gene>
    <name evidence="2" type="ORF">FisN_38Lh016</name>
</gene>
<dbReference type="EMBL" id="BDSP01000010">
    <property type="protein sequence ID" value="GAX09595.1"/>
    <property type="molecule type" value="Genomic_DNA"/>
</dbReference>
<proteinExistence type="predicted"/>
<feature type="region of interest" description="Disordered" evidence="1">
    <location>
        <begin position="160"/>
        <end position="182"/>
    </location>
</feature>
<feature type="region of interest" description="Disordered" evidence="1">
    <location>
        <begin position="88"/>
        <end position="118"/>
    </location>
</feature>
<name>A0A1Z5J6G6_FISSO</name>
<evidence type="ECO:0000313" key="3">
    <source>
        <dbReference type="Proteomes" id="UP000198406"/>
    </source>
</evidence>
<feature type="region of interest" description="Disordered" evidence="1">
    <location>
        <begin position="1"/>
        <end position="74"/>
    </location>
</feature>
<feature type="compositionally biased region" description="Polar residues" evidence="1">
    <location>
        <begin position="55"/>
        <end position="73"/>
    </location>
</feature>
<keyword evidence="3" id="KW-1185">Reference proteome</keyword>
<feature type="compositionally biased region" description="Pro residues" evidence="1">
    <location>
        <begin position="163"/>
        <end position="172"/>
    </location>
</feature>
<protein>
    <submittedName>
        <fullName evidence="2">Uncharacterized protein</fullName>
    </submittedName>
</protein>
<evidence type="ECO:0000256" key="1">
    <source>
        <dbReference type="SAM" id="MobiDB-lite"/>
    </source>
</evidence>
<feature type="compositionally biased region" description="Acidic residues" evidence="1">
    <location>
        <begin position="12"/>
        <end position="31"/>
    </location>
</feature>
<dbReference type="OrthoDB" id="49523at2759"/>
<sequence length="615" mass="70738">MTSRLHDLIYGNDDEEQLQQEQQQEEEEEEQQQQQEPPPKENAKKASRKRAHADISSSNNKETTEQLNDTTAVPSILQRMSVLYNPSTAIDEDPLQSSLNPPVVKKATRRELTMTEERRAKIERKNEWQQIRRQWKQRQVNYREETDVGDVLQQVFLKNSVPPDEPILPSPEHPTDLVDTSDEEEEAILRQLTQSSGQEEKRKKRKLKEEQEELKKNDIFIPYKEKMNFHDRGFVQPDDLDPLRQYYEQQKQAVVQQFVKASHRYPRHSGEAITLRPIPVTHRLKLQESTFPPLDHNLYCSPQFVHKRQVLRLAARFFLASRRHRDFHTRTRFLQCLWNSDMLEAGNASLIRSLAKETANRHHLFWNHLWKNRNEVAELLAITRELQVAGPHVGYRLDVPGFDYKQKEIMKLKKIQSRGSISAGGPQKKNSGVRKTVATKADVNLRAVVSYAFTPGTIPPIPRHPLDESGVILGPPDKFSNYITGRVVIEESTLTLTSAHLLAIFAANIKSNTSTEDICLQIQSMFRKAIDLNKKIARFATLATAEDDWPLPHVYKSWMGYFSLVINGLLGFAENSTLAQDSNTTIKEGQTTIDSYLDDISTSFSSDWKGLATIM</sequence>
<dbReference type="Proteomes" id="UP000198406">
    <property type="component" value="Unassembled WGS sequence"/>
</dbReference>
<feature type="compositionally biased region" description="Basic and acidic residues" evidence="1">
    <location>
        <begin position="109"/>
        <end position="118"/>
    </location>
</feature>
<dbReference type="InParanoid" id="A0A1Z5J6G6"/>
<accession>A0A1Z5J6G6</accession>